<reference evidence="2" key="1">
    <citation type="journal article" date="2022" name="New Phytol.">
        <title>Phylogenomic structure and speciation in an emerging model: the Sphagnum magellanicum complex (Bryophyta).</title>
        <authorList>
            <person name="Shaw A.J."/>
            <person name="Piatkowski B."/>
            <person name="Duffy A.M."/>
            <person name="Aguero B."/>
            <person name="Imwattana K."/>
            <person name="Nieto-Lugilde M."/>
            <person name="Healey A."/>
            <person name="Weston D.J."/>
            <person name="Patel M.N."/>
            <person name="Schmutz J."/>
            <person name="Grimwood J."/>
            <person name="Yavitt J.B."/>
            <person name="Hassel K."/>
            <person name="Stenoien H.K."/>
            <person name="Flatberg K.I."/>
            <person name="Bickford C.P."/>
            <person name="Hicks K.A."/>
        </authorList>
    </citation>
    <scope>NUCLEOTIDE SEQUENCE [LARGE SCALE GENOMIC DNA]</scope>
</reference>
<gene>
    <name evidence="1" type="ORF">CY35_07G101100</name>
</gene>
<dbReference type="Proteomes" id="UP000828922">
    <property type="component" value="Linkage Group LG07"/>
</dbReference>
<evidence type="ECO:0000313" key="2">
    <source>
        <dbReference type="Proteomes" id="UP000828922"/>
    </source>
</evidence>
<comment type="caution">
    <text evidence="1">The sequence shown here is derived from an EMBL/GenBank/DDBJ whole genome shotgun (WGS) entry which is preliminary data.</text>
</comment>
<name>A0ACB8HNC7_9BRYO</name>
<protein>
    <submittedName>
        <fullName evidence="1">Uncharacterized protein</fullName>
    </submittedName>
</protein>
<sequence length="118" mass="13306">MYFMQHNILAPKNTDVDEVNNAILQSISKELHTYLSINSLTPTEKGASTIVRVSMDSLYPMEFMNNLQFNGITNHKLELKVGVPILLLCNLNQSLRLCNGTRLIVRLSQCVIEAEIIT</sequence>
<dbReference type="EMBL" id="CM038913">
    <property type="protein sequence ID" value="KAH9557751.1"/>
    <property type="molecule type" value="Genomic_DNA"/>
</dbReference>
<organism evidence="1 2">
    <name type="scientific">Sphagnum magellanicum</name>
    <dbReference type="NCBI Taxonomy" id="128215"/>
    <lineage>
        <taxon>Eukaryota</taxon>
        <taxon>Viridiplantae</taxon>
        <taxon>Streptophyta</taxon>
        <taxon>Embryophyta</taxon>
        <taxon>Bryophyta</taxon>
        <taxon>Sphagnophytina</taxon>
        <taxon>Sphagnopsida</taxon>
        <taxon>Sphagnales</taxon>
        <taxon>Sphagnaceae</taxon>
        <taxon>Sphagnum</taxon>
    </lineage>
</organism>
<keyword evidence="2" id="KW-1185">Reference proteome</keyword>
<evidence type="ECO:0000313" key="1">
    <source>
        <dbReference type="EMBL" id="KAH9557751.1"/>
    </source>
</evidence>
<proteinExistence type="predicted"/>
<accession>A0ACB8HNC7</accession>